<dbReference type="GO" id="GO:0005886">
    <property type="term" value="C:plasma membrane"/>
    <property type="evidence" value="ECO:0007669"/>
    <property type="project" value="TreeGrafter"/>
</dbReference>
<keyword evidence="1" id="KW-1133">Transmembrane helix</keyword>
<protein>
    <submittedName>
        <fullName evidence="2">Uncharacterized membrane protein YhaH, DUF805 family</fullName>
    </submittedName>
</protein>
<feature type="transmembrane region" description="Helical" evidence="1">
    <location>
        <begin position="26"/>
        <end position="47"/>
    </location>
</feature>
<dbReference type="RefSeq" id="WP_068303734.1">
    <property type="nucleotide sequence ID" value="NZ_FNAK01000009.1"/>
</dbReference>
<dbReference type="PANTHER" id="PTHR34980">
    <property type="entry name" value="INNER MEMBRANE PROTEIN-RELATED-RELATED"/>
    <property type="match status" value="1"/>
</dbReference>
<dbReference type="OrthoDB" id="9812349at2"/>
<keyword evidence="3" id="KW-1185">Reference proteome</keyword>
<dbReference type="Proteomes" id="UP000183685">
    <property type="component" value="Unassembled WGS sequence"/>
</dbReference>
<accession>A0A1G7F9F5</accession>
<dbReference type="Pfam" id="PF05656">
    <property type="entry name" value="DUF805"/>
    <property type="match status" value="1"/>
</dbReference>
<feature type="transmembrane region" description="Helical" evidence="1">
    <location>
        <begin position="83"/>
        <end position="102"/>
    </location>
</feature>
<name>A0A1G7F9F5_9PROT</name>
<organism evidence="2 3">
    <name type="scientific">Kordiimonas lacus</name>
    <dbReference type="NCBI Taxonomy" id="637679"/>
    <lineage>
        <taxon>Bacteria</taxon>
        <taxon>Pseudomonadati</taxon>
        <taxon>Pseudomonadota</taxon>
        <taxon>Alphaproteobacteria</taxon>
        <taxon>Kordiimonadales</taxon>
        <taxon>Kordiimonadaceae</taxon>
        <taxon>Kordiimonas</taxon>
    </lineage>
</organism>
<keyword evidence="1" id="KW-0472">Membrane</keyword>
<keyword evidence="1" id="KW-0812">Transmembrane</keyword>
<feature type="transmembrane region" description="Helical" evidence="1">
    <location>
        <begin position="54"/>
        <end position="71"/>
    </location>
</feature>
<evidence type="ECO:0000313" key="3">
    <source>
        <dbReference type="Proteomes" id="UP000183685"/>
    </source>
</evidence>
<evidence type="ECO:0000256" key="1">
    <source>
        <dbReference type="SAM" id="Phobius"/>
    </source>
</evidence>
<proteinExistence type="predicted"/>
<dbReference type="EMBL" id="FNAK01000009">
    <property type="protein sequence ID" value="SDE72491.1"/>
    <property type="molecule type" value="Genomic_DNA"/>
</dbReference>
<dbReference type="InterPro" id="IPR008523">
    <property type="entry name" value="DUF805"/>
</dbReference>
<evidence type="ECO:0000313" key="2">
    <source>
        <dbReference type="EMBL" id="SDE72491.1"/>
    </source>
</evidence>
<sequence>MGFGSAVATAFKKYATFSGRASRSEYWWFFLFYILAFMAASFIDVAMGNVESGIMGWIVLLILFLPTIAISVRRLHDINMSGWWYLVFLVPIAGIFFMVFWFTKKGDEGDNRFGSDPLGTDVGEVFS</sequence>
<gene>
    <name evidence="2" type="ORF">SAMN04488071_3678</name>
</gene>
<dbReference type="PANTHER" id="PTHR34980:SF2">
    <property type="entry name" value="INNER MEMBRANE PROTEIN YHAH-RELATED"/>
    <property type="match status" value="1"/>
</dbReference>
<dbReference type="STRING" id="637679.GCA_001550055_01650"/>
<dbReference type="AlphaFoldDB" id="A0A1G7F9F5"/>
<reference evidence="2 3" key="1">
    <citation type="submission" date="2016-10" db="EMBL/GenBank/DDBJ databases">
        <authorList>
            <person name="de Groot N.N."/>
        </authorList>
    </citation>
    <scope>NUCLEOTIDE SEQUENCE [LARGE SCALE GENOMIC DNA]</scope>
    <source>
        <strain evidence="2 3">CGMCC 1.9109</strain>
    </source>
</reference>